<dbReference type="EMBL" id="CM026433">
    <property type="protein sequence ID" value="KAG0555633.1"/>
    <property type="molecule type" value="Genomic_DNA"/>
</dbReference>
<reference evidence="2" key="1">
    <citation type="submission" date="2020-06" db="EMBL/GenBank/DDBJ databases">
        <title>WGS assembly of Ceratodon purpureus strain R40.</title>
        <authorList>
            <person name="Carey S.B."/>
            <person name="Jenkins J."/>
            <person name="Shu S."/>
            <person name="Lovell J.T."/>
            <person name="Sreedasyam A."/>
            <person name="Maumus F."/>
            <person name="Tiley G.P."/>
            <person name="Fernandez-Pozo N."/>
            <person name="Barry K."/>
            <person name="Chen C."/>
            <person name="Wang M."/>
            <person name="Lipzen A."/>
            <person name="Daum C."/>
            <person name="Saski C.A."/>
            <person name="Payton A.C."/>
            <person name="Mcbreen J.C."/>
            <person name="Conrad R.E."/>
            <person name="Kollar L.M."/>
            <person name="Olsson S."/>
            <person name="Huttunen S."/>
            <person name="Landis J.B."/>
            <person name="Wickett N.J."/>
            <person name="Johnson M.G."/>
            <person name="Rensing S.A."/>
            <person name="Grimwood J."/>
            <person name="Schmutz J."/>
            <person name="Mcdaniel S.F."/>
        </authorList>
    </citation>
    <scope>NUCLEOTIDE SEQUENCE</scope>
    <source>
        <strain evidence="2">R40</strain>
    </source>
</reference>
<evidence type="ECO:0000313" key="3">
    <source>
        <dbReference type="Proteomes" id="UP000822688"/>
    </source>
</evidence>
<dbReference type="Gene3D" id="1.20.930.20">
    <property type="entry name" value="Adaptor protein Cbl, N-terminal domain"/>
    <property type="match status" value="1"/>
</dbReference>
<accession>A0A8T0G8V5</accession>
<proteinExistence type="predicted"/>
<feature type="region of interest" description="Disordered" evidence="1">
    <location>
        <begin position="128"/>
        <end position="161"/>
    </location>
</feature>
<dbReference type="Proteomes" id="UP000822688">
    <property type="component" value="Chromosome 12"/>
</dbReference>
<evidence type="ECO:0000313" key="2">
    <source>
        <dbReference type="EMBL" id="KAG0555633.1"/>
    </source>
</evidence>
<name>A0A8T0G8V5_CERPU</name>
<dbReference type="AlphaFoldDB" id="A0A8T0G8V5"/>
<keyword evidence="3" id="KW-1185">Reference proteome</keyword>
<dbReference type="GO" id="GO:0007166">
    <property type="term" value="P:cell surface receptor signaling pathway"/>
    <property type="evidence" value="ECO:0007669"/>
    <property type="project" value="InterPro"/>
</dbReference>
<comment type="caution">
    <text evidence="2">The sequence shown here is derived from an EMBL/GenBank/DDBJ whole genome shotgun (WGS) entry which is preliminary data.</text>
</comment>
<dbReference type="InterPro" id="IPR036537">
    <property type="entry name" value="Adaptor_Cbl_N_dom_sf"/>
</dbReference>
<dbReference type="OrthoDB" id="10340729at2759"/>
<gene>
    <name evidence="2" type="ORF">KC19_12G183700</name>
</gene>
<protein>
    <submittedName>
        <fullName evidence="2">Uncharacterized protein</fullName>
    </submittedName>
</protein>
<organism evidence="2 3">
    <name type="scientific">Ceratodon purpureus</name>
    <name type="common">Fire moss</name>
    <name type="synonym">Dicranum purpureum</name>
    <dbReference type="NCBI Taxonomy" id="3225"/>
    <lineage>
        <taxon>Eukaryota</taxon>
        <taxon>Viridiplantae</taxon>
        <taxon>Streptophyta</taxon>
        <taxon>Embryophyta</taxon>
        <taxon>Bryophyta</taxon>
        <taxon>Bryophytina</taxon>
        <taxon>Bryopsida</taxon>
        <taxon>Dicranidae</taxon>
        <taxon>Pseudoditrichales</taxon>
        <taxon>Ditrichaceae</taxon>
        <taxon>Ceratodon</taxon>
    </lineage>
</organism>
<sequence>MEVVDVCQKCVNLMESIYWSQLETRAYRTHCHDITLVVCKLWPTLVEALQQRNPNLCEVPGAEEVFDALKAELEAALAIVNKCCAMRQFDKLIDQGNTKRFLTMIRENLFMRSREAFEYTMRVCPPKFRKKSPASSTGRPESASSAASGGSAERIRFADDV</sequence>
<evidence type="ECO:0000256" key="1">
    <source>
        <dbReference type="SAM" id="MobiDB-lite"/>
    </source>
</evidence>
<feature type="compositionally biased region" description="Low complexity" evidence="1">
    <location>
        <begin position="142"/>
        <end position="152"/>
    </location>
</feature>